<sequence>MSAKRVGLILAGMFLFVGSTGAIWFLWPRPTTGLVFHTPPDGAPLTLDIDYPSTGRKPFPVLVFVPHDGTWHPDFKQEDQIRLVVEVFNRAGYAVATIHYRDPRKAPFPGPVQDAKAAVRWVRANAAQYRLNPDRIGAMGASAGGFGACLLGTAGPEDGFEPPGEPAGVSCRVQAVAALAAPCDLTRKTWPELAEHGFLKPFLGATFKENPAVYRKASPGTYATPDDPPFLLLHSPSDPIVNISHSRAFADQLKRGGVDATLTELPAWEHGHVPTGTELEQIIQQAVPFFDRHLKQ</sequence>
<dbReference type="KEGG" id="gms:SOIL9_27280"/>
<dbReference type="PANTHER" id="PTHR48081:SF13">
    <property type="entry name" value="ALPHA_BETA HYDROLASE"/>
    <property type="match status" value="1"/>
</dbReference>
<dbReference type="SUPFAM" id="SSF53474">
    <property type="entry name" value="alpha/beta-Hydrolases"/>
    <property type="match status" value="1"/>
</dbReference>
<organism evidence="3 4">
    <name type="scientific">Gemmata massiliana</name>
    <dbReference type="NCBI Taxonomy" id="1210884"/>
    <lineage>
        <taxon>Bacteria</taxon>
        <taxon>Pseudomonadati</taxon>
        <taxon>Planctomycetota</taxon>
        <taxon>Planctomycetia</taxon>
        <taxon>Gemmatales</taxon>
        <taxon>Gemmataceae</taxon>
        <taxon>Gemmata</taxon>
    </lineage>
</organism>
<protein>
    <recommendedName>
        <fullName evidence="2">BD-FAE-like domain-containing protein</fullName>
    </recommendedName>
</protein>
<dbReference type="AlphaFoldDB" id="A0A6P2D3A9"/>
<evidence type="ECO:0000313" key="3">
    <source>
        <dbReference type="EMBL" id="VTR94986.1"/>
    </source>
</evidence>
<keyword evidence="4" id="KW-1185">Reference proteome</keyword>
<evidence type="ECO:0000259" key="2">
    <source>
        <dbReference type="Pfam" id="PF20434"/>
    </source>
</evidence>
<gene>
    <name evidence="3" type="ORF">SOIL9_27280</name>
</gene>
<dbReference type="Proteomes" id="UP000464178">
    <property type="component" value="Chromosome"/>
</dbReference>
<proteinExistence type="predicted"/>
<dbReference type="GO" id="GO:0016787">
    <property type="term" value="F:hydrolase activity"/>
    <property type="evidence" value="ECO:0007669"/>
    <property type="project" value="UniProtKB-KW"/>
</dbReference>
<accession>A0A6P2D3A9</accession>
<feature type="domain" description="BD-FAE-like" evidence="2">
    <location>
        <begin position="47"/>
        <end position="253"/>
    </location>
</feature>
<dbReference type="Pfam" id="PF20434">
    <property type="entry name" value="BD-FAE"/>
    <property type="match status" value="1"/>
</dbReference>
<keyword evidence="1 3" id="KW-0378">Hydrolase</keyword>
<dbReference type="EMBL" id="LR593886">
    <property type="protein sequence ID" value="VTR94986.1"/>
    <property type="molecule type" value="Genomic_DNA"/>
</dbReference>
<evidence type="ECO:0000256" key="1">
    <source>
        <dbReference type="ARBA" id="ARBA00022801"/>
    </source>
</evidence>
<dbReference type="RefSeq" id="WP_162669459.1">
    <property type="nucleotide sequence ID" value="NZ_LR593886.1"/>
</dbReference>
<dbReference type="InterPro" id="IPR050300">
    <property type="entry name" value="GDXG_lipolytic_enzyme"/>
</dbReference>
<dbReference type="PANTHER" id="PTHR48081">
    <property type="entry name" value="AB HYDROLASE SUPERFAMILY PROTEIN C4A8.06C"/>
    <property type="match status" value="1"/>
</dbReference>
<reference evidence="3 4" key="1">
    <citation type="submission" date="2019-05" db="EMBL/GenBank/DDBJ databases">
        <authorList>
            <consortium name="Science for Life Laboratories"/>
        </authorList>
    </citation>
    <scope>NUCLEOTIDE SEQUENCE [LARGE SCALE GENOMIC DNA]</scope>
    <source>
        <strain evidence="3">Soil9</strain>
    </source>
</reference>
<dbReference type="InterPro" id="IPR029058">
    <property type="entry name" value="AB_hydrolase_fold"/>
</dbReference>
<name>A0A6P2D3A9_9BACT</name>
<dbReference type="Gene3D" id="3.40.50.1820">
    <property type="entry name" value="alpha/beta hydrolase"/>
    <property type="match status" value="1"/>
</dbReference>
<dbReference type="InterPro" id="IPR049492">
    <property type="entry name" value="BD-FAE-like_dom"/>
</dbReference>
<evidence type="ECO:0000313" key="4">
    <source>
        <dbReference type="Proteomes" id="UP000464178"/>
    </source>
</evidence>